<dbReference type="Pfam" id="PF03221">
    <property type="entry name" value="HTH_Tnp_Tc5"/>
    <property type="match status" value="1"/>
</dbReference>
<evidence type="ECO:0000256" key="3">
    <source>
        <dbReference type="SAM" id="MobiDB-lite"/>
    </source>
</evidence>
<proteinExistence type="predicted"/>
<name>A0A6G0ZDE5_APHCR</name>
<dbReference type="GO" id="GO:0005634">
    <property type="term" value="C:nucleus"/>
    <property type="evidence" value="ECO:0007669"/>
    <property type="project" value="UniProtKB-SubCell"/>
</dbReference>
<dbReference type="OrthoDB" id="125485at2759"/>
<dbReference type="Proteomes" id="UP000478052">
    <property type="component" value="Unassembled WGS sequence"/>
</dbReference>
<evidence type="ECO:0000313" key="5">
    <source>
        <dbReference type="EMBL" id="KAF0768449.1"/>
    </source>
</evidence>
<keyword evidence="2" id="KW-0238">DNA-binding</keyword>
<evidence type="ECO:0000259" key="4">
    <source>
        <dbReference type="PROSITE" id="PS51253"/>
    </source>
</evidence>
<dbReference type="GO" id="GO:0003677">
    <property type="term" value="F:DNA binding"/>
    <property type="evidence" value="ECO:0007669"/>
    <property type="project" value="UniProtKB-KW"/>
</dbReference>
<dbReference type="PANTHER" id="PTHR19303">
    <property type="entry name" value="TRANSPOSON"/>
    <property type="match status" value="1"/>
</dbReference>
<sequence length="283" mass="32557">MAQTTQKGCGHSESSDTTTAVKRNWDFEPSPKEGDPADPIDRVIDYYHKIEIFKNVRGRGQTLFKEIFSSLLNIICPQRDTASLNYRNNLFIQYVCIIFILGNGRMKRKPKSYANEEINKLTRECFISARAKNIPISGPIIQSKACHIAEQMSIAEFKASNGWLESFKNRHNIVWHQICGESNSIDVKNVDEWKVKLKIIIEEYKPKNIYNGDKTNLFYRALPNKTLSVKSEECKGGKLSKERLTVFLYANMEAEFQKPLVIGKAQKPRCCKNVDPKKFPIIW</sequence>
<comment type="caution">
    <text evidence="5">The sequence shown here is derived from an EMBL/GenBank/DDBJ whole genome shotgun (WGS) entry which is preliminary data.</text>
</comment>
<evidence type="ECO:0000256" key="2">
    <source>
        <dbReference type="ARBA" id="ARBA00023125"/>
    </source>
</evidence>
<evidence type="ECO:0000313" key="6">
    <source>
        <dbReference type="Proteomes" id="UP000478052"/>
    </source>
</evidence>
<comment type="subcellular location">
    <subcellularLocation>
        <location evidence="1">Nucleus</location>
    </subcellularLocation>
</comment>
<evidence type="ECO:0000256" key="1">
    <source>
        <dbReference type="ARBA" id="ARBA00004123"/>
    </source>
</evidence>
<protein>
    <submittedName>
        <fullName evidence="5">Tigger transposable element-derived protein 6-like isoform X1</fullName>
    </submittedName>
</protein>
<dbReference type="InterPro" id="IPR009057">
    <property type="entry name" value="Homeodomain-like_sf"/>
</dbReference>
<dbReference type="PANTHER" id="PTHR19303:SF73">
    <property type="entry name" value="PROTEIN PDC2"/>
    <property type="match status" value="1"/>
</dbReference>
<organism evidence="5 6">
    <name type="scientific">Aphis craccivora</name>
    <name type="common">Cowpea aphid</name>
    <dbReference type="NCBI Taxonomy" id="307492"/>
    <lineage>
        <taxon>Eukaryota</taxon>
        <taxon>Metazoa</taxon>
        <taxon>Ecdysozoa</taxon>
        <taxon>Arthropoda</taxon>
        <taxon>Hexapoda</taxon>
        <taxon>Insecta</taxon>
        <taxon>Pterygota</taxon>
        <taxon>Neoptera</taxon>
        <taxon>Paraneoptera</taxon>
        <taxon>Hemiptera</taxon>
        <taxon>Sternorrhyncha</taxon>
        <taxon>Aphidomorpha</taxon>
        <taxon>Aphidoidea</taxon>
        <taxon>Aphididae</taxon>
        <taxon>Aphidini</taxon>
        <taxon>Aphis</taxon>
        <taxon>Aphis</taxon>
    </lineage>
</organism>
<gene>
    <name evidence="5" type="ORF">FWK35_00003422</name>
</gene>
<dbReference type="Gene3D" id="1.10.10.60">
    <property type="entry name" value="Homeodomain-like"/>
    <property type="match status" value="1"/>
</dbReference>
<accession>A0A6G0ZDE5</accession>
<dbReference type="PROSITE" id="PS51253">
    <property type="entry name" value="HTH_CENPB"/>
    <property type="match status" value="1"/>
</dbReference>
<dbReference type="EMBL" id="VUJU01000768">
    <property type="protein sequence ID" value="KAF0768449.1"/>
    <property type="molecule type" value="Genomic_DNA"/>
</dbReference>
<feature type="region of interest" description="Disordered" evidence="3">
    <location>
        <begin position="1"/>
        <end position="38"/>
    </location>
</feature>
<keyword evidence="6" id="KW-1185">Reference proteome</keyword>
<reference evidence="5 6" key="1">
    <citation type="submission" date="2019-08" db="EMBL/GenBank/DDBJ databases">
        <title>Whole genome of Aphis craccivora.</title>
        <authorList>
            <person name="Voronova N.V."/>
            <person name="Shulinski R.S."/>
            <person name="Bandarenka Y.V."/>
            <person name="Zhorov D.G."/>
            <person name="Warner D."/>
        </authorList>
    </citation>
    <scope>NUCLEOTIDE SEQUENCE [LARGE SCALE GENOMIC DNA]</scope>
    <source>
        <strain evidence="5">180601</strain>
        <tissue evidence="5">Whole Body</tissue>
    </source>
</reference>
<feature type="domain" description="HTH CENPB-type" evidence="4">
    <location>
        <begin position="106"/>
        <end position="177"/>
    </location>
</feature>
<dbReference type="InterPro" id="IPR006600">
    <property type="entry name" value="HTH_CenpB_DNA-bd_dom"/>
</dbReference>
<dbReference type="AlphaFoldDB" id="A0A6G0ZDE5"/>
<dbReference type="SMART" id="SM00674">
    <property type="entry name" value="CENPB"/>
    <property type="match status" value="1"/>
</dbReference>
<feature type="compositionally biased region" description="Basic and acidic residues" evidence="3">
    <location>
        <begin position="23"/>
        <end position="38"/>
    </location>
</feature>
<dbReference type="InterPro" id="IPR050863">
    <property type="entry name" value="CenT-Element_Derived"/>
</dbReference>
<dbReference type="SUPFAM" id="SSF46689">
    <property type="entry name" value="Homeodomain-like"/>
    <property type="match status" value="1"/>
</dbReference>